<proteinExistence type="predicted"/>
<reference evidence="2" key="1">
    <citation type="submission" date="2019-03" db="EMBL/GenBank/DDBJ databases">
        <title>Lake Tanganyika Metagenome-Assembled Genomes (MAGs).</title>
        <authorList>
            <person name="Tran P."/>
        </authorList>
    </citation>
    <scope>NUCLEOTIDE SEQUENCE</scope>
    <source>
        <strain evidence="2">K_DeepCast_65m_m2_066</strain>
    </source>
</reference>
<comment type="caution">
    <text evidence="2">The sequence shown here is derived from an EMBL/GenBank/DDBJ whole genome shotgun (WGS) entry which is preliminary data.</text>
</comment>
<dbReference type="InterPro" id="IPR056117">
    <property type="entry name" value="DUF7700"/>
</dbReference>
<sequence length="316" mass="34876">MALISRQMRFPAGSLTFLVHHELWDGNIDDHADQGVAILVSALVDGTETTVLRFNCFDIEKSYVYGPENATLQHAGPAMLGEQARASHGPGQLYRMDPIADGNPIGWSVRTMASKLPKMLVTAGYPALAGTLDLAAIVHTLPEVEACARELYAAKRNTVKHNRGTHVYDLGAIKIGLEMRRLPVGDGGLAIHVLADLAGSTENSYVEETEILAFDCFWDGPHYHYGPRNKNHRIYWDRTLVENPLVWVFEQFEHHKLGAMIERAGYPGVAADLDQAKVAALLPTIKQQAWKMWEEGEALTGHPGLPLEVTPNLVTR</sequence>
<dbReference type="AlphaFoldDB" id="A0A937VYI6"/>
<feature type="domain" description="DUF7700" evidence="1">
    <location>
        <begin position="10"/>
        <end position="71"/>
    </location>
</feature>
<dbReference type="Pfam" id="PF24777">
    <property type="entry name" value="DUF7700"/>
    <property type="match status" value="3"/>
</dbReference>
<feature type="domain" description="DUF7700" evidence="1">
    <location>
        <begin position="93"/>
        <end position="147"/>
    </location>
</feature>
<protein>
    <recommendedName>
        <fullName evidence="1">DUF7700 domain-containing protein</fullName>
    </recommendedName>
</protein>
<dbReference type="EMBL" id="VGLS01000124">
    <property type="protein sequence ID" value="MBM3223307.1"/>
    <property type="molecule type" value="Genomic_DNA"/>
</dbReference>
<evidence type="ECO:0000313" key="2">
    <source>
        <dbReference type="EMBL" id="MBM3223307.1"/>
    </source>
</evidence>
<evidence type="ECO:0000313" key="3">
    <source>
        <dbReference type="Proteomes" id="UP000712673"/>
    </source>
</evidence>
<gene>
    <name evidence="2" type="ORF">FJZ47_05830</name>
</gene>
<accession>A0A937VYI6</accession>
<dbReference type="Proteomes" id="UP000712673">
    <property type="component" value="Unassembled WGS sequence"/>
</dbReference>
<organism evidence="2 3">
    <name type="scientific">Tectimicrobiota bacterium</name>
    <dbReference type="NCBI Taxonomy" id="2528274"/>
    <lineage>
        <taxon>Bacteria</taxon>
        <taxon>Pseudomonadati</taxon>
        <taxon>Nitrospinota/Tectimicrobiota group</taxon>
        <taxon>Candidatus Tectimicrobiota</taxon>
    </lineage>
</organism>
<name>A0A937VYI6_UNCTE</name>
<evidence type="ECO:0000259" key="1">
    <source>
        <dbReference type="Pfam" id="PF24777"/>
    </source>
</evidence>
<feature type="domain" description="DUF7700" evidence="1">
    <location>
        <begin position="170"/>
        <end position="289"/>
    </location>
</feature>